<organism evidence="10 11">
    <name type="scientific">Agrococcus jejuensis</name>
    <dbReference type="NCBI Taxonomy" id="399736"/>
    <lineage>
        <taxon>Bacteria</taxon>
        <taxon>Bacillati</taxon>
        <taxon>Actinomycetota</taxon>
        <taxon>Actinomycetes</taxon>
        <taxon>Micrococcales</taxon>
        <taxon>Microbacteriaceae</taxon>
        <taxon>Agrococcus</taxon>
    </lineage>
</organism>
<comment type="similarity">
    <text evidence="9">Belongs to the SecE/SEC61-gamma family.</text>
</comment>
<sequence length="97" mass="10948">MAQNAIDEQRPSTKRPRRANPFAAIGRFFGGIVLFLKQVMDELRKVVTPTWRELLGYTLVVLVFVVIMMALVTGLDQVFGRLVRWVFAGVSPLEELG</sequence>
<dbReference type="RefSeq" id="WP_231945030.1">
    <property type="nucleotide sequence ID" value="NZ_LT629695.1"/>
</dbReference>
<dbReference type="InterPro" id="IPR038379">
    <property type="entry name" value="SecE_sf"/>
</dbReference>
<dbReference type="Gene3D" id="1.20.5.1030">
    <property type="entry name" value="Preprotein translocase secy subunit"/>
    <property type="match status" value="1"/>
</dbReference>
<dbReference type="InterPro" id="IPR001901">
    <property type="entry name" value="Translocase_SecE/Sec61-g"/>
</dbReference>
<feature type="transmembrane region" description="Helical" evidence="9">
    <location>
        <begin position="54"/>
        <end position="75"/>
    </location>
</feature>
<dbReference type="GO" id="GO:0006605">
    <property type="term" value="P:protein targeting"/>
    <property type="evidence" value="ECO:0007669"/>
    <property type="project" value="UniProtKB-UniRule"/>
</dbReference>
<gene>
    <name evidence="9" type="primary">secE</name>
    <name evidence="10" type="ORF">SAMN04489720_2282</name>
</gene>
<dbReference type="PANTHER" id="PTHR33910:SF1">
    <property type="entry name" value="PROTEIN TRANSLOCASE SUBUNIT SECE"/>
    <property type="match status" value="1"/>
</dbReference>
<dbReference type="GO" id="GO:0008320">
    <property type="term" value="F:protein transmembrane transporter activity"/>
    <property type="evidence" value="ECO:0007669"/>
    <property type="project" value="UniProtKB-UniRule"/>
</dbReference>
<evidence type="ECO:0000256" key="2">
    <source>
        <dbReference type="ARBA" id="ARBA00022448"/>
    </source>
</evidence>
<evidence type="ECO:0000256" key="6">
    <source>
        <dbReference type="ARBA" id="ARBA00022989"/>
    </source>
</evidence>
<dbReference type="EMBL" id="LT629695">
    <property type="protein sequence ID" value="SDH75858.1"/>
    <property type="molecule type" value="Genomic_DNA"/>
</dbReference>
<protein>
    <recommendedName>
        <fullName evidence="9">Protein translocase subunit SecE</fullName>
    </recommendedName>
</protein>
<reference evidence="11" key="1">
    <citation type="submission" date="2016-10" db="EMBL/GenBank/DDBJ databases">
        <authorList>
            <person name="Varghese N."/>
            <person name="Submissions S."/>
        </authorList>
    </citation>
    <scope>NUCLEOTIDE SEQUENCE [LARGE SCALE GENOMIC DNA]</scope>
    <source>
        <strain evidence="11">DSM 22002</strain>
    </source>
</reference>
<keyword evidence="5 9" id="KW-0653">Protein transport</keyword>
<proteinExistence type="inferred from homology"/>
<dbReference type="HAMAP" id="MF_00422">
    <property type="entry name" value="SecE"/>
    <property type="match status" value="1"/>
</dbReference>
<evidence type="ECO:0000256" key="5">
    <source>
        <dbReference type="ARBA" id="ARBA00022927"/>
    </source>
</evidence>
<dbReference type="GO" id="GO:0065002">
    <property type="term" value="P:intracellular protein transmembrane transport"/>
    <property type="evidence" value="ECO:0007669"/>
    <property type="project" value="UniProtKB-UniRule"/>
</dbReference>
<comment type="subunit">
    <text evidence="9">Component of the Sec protein translocase complex. Heterotrimer consisting of SecY, SecE and SecG subunits. The heterotrimers can form oligomers, although 1 heterotrimer is thought to be able to translocate proteins. Interacts with the ribosome. Interacts with SecDF, and other proteins may be involved. Interacts with SecA.</text>
</comment>
<dbReference type="NCBIfam" id="TIGR00964">
    <property type="entry name" value="secE_bact"/>
    <property type="match status" value="1"/>
</dbReference>
<comment type="caution">
    <text evidence="9">Lacks conserved residue(s) required for the propagation of feature annotation.</text>
</comment>
<evidence type="ECO:0000256" key="8">
    <source>
        <dbReference type="ARBA" id="ARBA00023136"/>
    </source>
</evidence>
<accession>A0A1G8F141</accession>
<evidence type="ECO:0000256" key="1">
    <source>
        <dbReference type="ARBA" id="ARBA00004370"/>
    </source>
</evidence>
<keyword evidence="6 9" id="KW-1133">Transmembrane helix</keyword>
<feature type="transmembrane region" description="Helical" evidence="9">
    <location>
        <begin position="21"/>
        <end position="39"/>
    </location>
</feature>
<evidence type="ECO:0000256" key="9">
    <source>
        <dbReference type="HAMAP-Rule" id="MF_00422"/>
    </source>
</evidence>
<dbReference type="STRING" id="399736.SAMN04489720_2282"/>
<dbReference type="Proteomes" id="UP000198822">
    <property type="component" value="Chromosome I"/>
</dbReference>
<keyword evidence="3 9" id="KW-1003">Cell membrane</keyword>
<dbReference type="InterPro" id="IPR005807">
    <property type="entry name" value="SecE_bac"/>
</dbReference>
<name>A0A1G8F141_9MICO</name>
<comment type="function">
    <text evidence="9">Essential subunit of the Sec protein translocation channel SecYEG. Clamps together the 2 halves of SecY. May contact the channel plug during translocation.</text>
</comment>
<comment type="subcellular location">
    <subcellularLocation>
        <location evidence="1">Membrane</location>
    </subcellularLocation>
</comment>
<keyword evidence="4 9" id="KW-0812">Transmembrane</keyword>
<dbReference type="Pfam" id="PF00584">
    <property type="entry name" value="SecE"/>
    <property type="match status" value="1"/>
</dbReference>
<dbReference type="GO" id="GO:0043952">
    <property type="term" value="P:protein transport by the Sec complex"/>
    <property type="evidence" value="ECO:0007669"/>
    <property type="project" value="UniProtKB-UniRule"/>
</dbReference>
<dbReference type="AlphaFoldDB" id="A0A1G8F141"/>
<dbReference type="PANTHER" id="PTHR33910">
    <property type="entry name" value="PROTEIN TRANSLOCASE SUBUNIT SECE"/>
    <property type="match status" value="1"/>
</dbReference>
<evidence type="ECO:0000256" key="3">
    <source>
        <dbReference type="ARBA" id="ARBA00022475"/>
    </source>
</evidence>
<dbReference type="GO" id="GO:0005886">
    <property type="term" value="C:plasma membrane"/>
    <property type="evidence" value="ECO:0007669"/>
    <property type="project" value="UniProtKB-UniRule"/>
</dbReference>
<keyword evidence="7 9" id="KW-0811">Translocation</keyword>
<keyword evidence="11" id="KW-1185">Reference proteome</keyword>
<evidence type="ECO:0000313" key="11">
    <source>
        <dbReference type="Proteomes" id="UP000198822"/>
    </source>
</evidence>
<dbReference type="GO" id="GO:0009306">
    <property type="term" value="P:protein secretion"/>
    <property type="evidence" value="ECO:0007669"/>
    <property type="project" value="UniProtKB-UniRule"/>
</dbReference>
<keyword evidence="8 9" id="KW-0472">Membrane</keyword>
<evidence type="ECO:0000313" key="10">
    <source>
        <dbReference type="EMBL" id="SDH75858.1"/>
    </source>
</evidence>
<evidence type="ECO:0000256" key="4">
    <source>
        <dbReference type="ARBA" id="ARBA00022692"/>
    </source>
</evidence>
<evidence type="ECO:0000256" key="7">
    <source>
        <dbReference type="ARBA" id="ARBA00023010"/>
    </source>
</evidence>
<keyword evidence="2 9" id="KW-0813">Transport</keyword>